<dbReference type="AlphaFoldDB" id="A0A0N7MWC6"/>
<evidence type="ECO:0000313" key="7">
    <source>
        <dbReference type="Proteomes" id="UP000199197"/>
    </source>
</evidence>
<dbReference type="Gene3D" id="3.90.180.10">
    <property type="entry name" value="Medium-chain alcohol dehydrogenases, catalytic domain"/>
    <property type="match status" value="1"/>
</dbReference>
<evidence type="ECO:0000256" key="3">
    <source>
        <dbReference type="ARBA" id="ARBA00023002"/>
    </source>
</evidence>
<gene>
    <name evidence="6" type="ORF">JGI23_00449</name>
</gene>
<dbReference type="Proteomes" id="UP000199197">
    <property type="component" value="Unassembled WGS sequence"/>
</dbReference>
<proteinExistence type="inferred from homology"/>
<name>A0A0N7MWC6_9BACT</name>
<evidence type="ECO:0000256" key="2">
    <source>
        <dbReference type="ARBA" id="ARBA00022833"/>
    </source>
</evidence>
<dbReference type="PANTHER" id="PTHR43401:SF2">
    <property type="entry name" value="L-THREONINE 3-DEHYDROGENASE"/>
    <property type="match status" value="1"/>
</dbReference>
<dbReference type="InterPro" id="IPR011032">
    <property type="entry name" value="GroES-like_sf"/>
</dbReference>
<dbReference type="SUPFAM" id="SSF50129">
    <property type="entry name" value="GroES-like"/>
    <property type="match status" value="1"/>
</dbReference>
<comment type="similarity">
    <text evidence="4">Belongs to the zinc-containing alcohol dehydrogenase family.</text>
</comment>
<reference evidence="7" key="1">
    <citation type="submission" date="2015-11" db="EMBL/GenBank/DDBJ databases">
        <authorList>
            <person name="Varghese N."/>
        </authorList>
    </citation>
    <scope>NUCLEOTIDE SEQUENCE [LARGE SCALE GENOMIC DNA]</scope>
    <source>
        <strain evidence="7">JGI-23</strain>
    </source>
</reference>
<evidence type="ECO:0000256" key="4">
    <source>
        <dbReference type="RuleBase" id="RU361277"/>
    </source>
</evidence>
<sequence length="341" mass="37993">MKVAKLYDFGDIRIEEVEIPSISDDEILVKVKASGICSSDTMKWYIRKKAPLVIGHELSGIVVDIGKNVKEFKIGDRVFIHHHAPCMSCRYCQRGNFVMCETWRKSKIIPGGVAEYVKVPEVNLKNDTLKLPDNISFEDGALIEPVACSVKAFKKALIRPGDYVVALGLGFMGQVNVKLAKFYGAEIVIGIDKVKFRLDRAIENGADYVLNFETENVKEKIAQITNQYMADIVIVGPGTIEAINFGLELVAKGGKLLLFTPTPEDAKLEIKPFDIYFNEISIIPSYSAGPDDTREALRLISEGVIKAENFITHRFRIENTLDAFMMTANAGDSLKCMIIFD</sequence>
<dbReference type="PROSITE" id="PS00059">
    <property type="entry name" value="ADH_ZINC"/>
    <property type="match status" value="1"/>
</dbReference>
<dbReference type="Pfam" id="PF00107">
    <property type="entry name" value="ADH_zinc_N"/>
    <property type="match status" value="1"/>
</dbReference>
<dbReference type="GO" id="GO:0016616">
    <property type="term" value="F:oxidoreductase activity, acting on the CH-OH group of donors, NAD or NADP as acceptor"/>
    <property type="evidence" value="ECO:0007669"/>
    <property type="project" value="UniProtKB-ARBA"/>
</dbReference>
<keyword evidence="3" id="KW-0560">Oxidoreductase</keyword>
<evidence type="ECO:0000313" key="6">
    <source>
        <dbReference type="EMBL" id="CUS98267.1"/>
    </source>
</evidence>
<dbReference type="SMART" id="SM00829">
    <property type="entry name" value="PKS_ER"/>
    <property type="match status" value="1"/>
</dbReference>
<comment type="cofactor">
    <cofactor evidence="4">
        <name>Zn(2+)</name>
        <dbReference type="ChEBI" id="CHEBI:29105"/>
    </cofactor>
</comment>
<dbReference type="Gene3D" id="3.40.50.720">
    <property type="entry name" value="NAD(P)-binding Rossmann-like Domain"/>
    <property type="match status" value="1"/>
</dbReference>
<dbReference type="Pfam" id="PF08240">
    <property type="entry name" value="ADH_N"/>
    <property type="match status" value="1"/>
</dbReference>
<dbReference type="EMBL" id="CZVW01000004">
    <property type="protein sequence ID" value="CUS98267.1"/>
    <property type="molecule type" value="Genomic_DNA"/>
</dbReference>
<dbReference type="InterPro" id="IPR013154">
    <property type="entry name" value="ADH-like_N"/>
</dbReference>
<dbReference type="InterPro" id="IPR020843">
    <property type="entry name" value="ER"/>
</dbReference>
<dbReference type="SUPFAM" id="SSF51735">
    <property type="entry name" value="NAD(P)-binding Rossmann-fold domains"/>
    <property type="match status" value="1"/>
</dbReference>
<evidence type="ECO:0000259" key="5">
    <source>
        <dbReference type="SMART" id="SM00829"/>
    </source>
</evidence>
<dbReference type="GO" id="GO:0008270">
    <property type="term" value="F:zinc ion binding"/>
    <property type="evidence" value="ECO:0007669"/>
    <property type="project" value="InterPro"/>
</dbReference>
<dbReference type="RefSeq" id="WP_092347822.1">
    <property type="nucleotide sequence ID" value="NZ_CZVW01000004.1"/>
</dbReference>
<keyword evidence="2 4" id="KW-0862">Zinc</keyword>
<protein>
    <submittedName>
        <fullName evidence="6">L-iditol 2-dehydrogenase</fullName>
    </submittedName>
</protein>
<dbReference type="InterPro" id="IPR013149">
    <property type="entry name" value="ADH-like_C"/>
</dbReference>
<accession>A0A0N7MWC6</accession>
<keyword evidence="7" id="KW-1185">Reference proteome</keyword>
<dbReference type="OrthoDB" id="9770238at2"/>
<keyword evidence="1 4" id="KW-0479">Metal-binding</keyword>
<evidence type="ECO:0000256" key="1">
    <source>
        <dbReference type="ARBA" id="ARBA00022723"/>
    </source>
</evidence>
<organism evidence="6 7">
    <name type="scientific">Candidatus Chryseopegocella kryptomonas</name>
    <dbReference type="NCBI Taxonomy" id="1633643"/>
    <lineage>
        <taxon>Bacteria</taxon>
        <taxon>Pseudomonadati</taxon>
        <taxon>Candidatus Kryptoniota</taxon>
        <taxon>Candidatus Chryseopegocella</taxon>
    </lineage>
</organism>
<feature type="domain" description="Enoyl reductase (ER)" evidence="5">
    <location>
        <begin position="10"/>
        <end position="338"/>
    </location>
</feature>
<dbReference type="PANTHER" id="PTHR43401">
    <property type="entry name" value="L-THREONINE 3-DEHYDROGENASE"/>
    <property type="match status" value="1"/>
</dbReference>
<dbReference type="InterPro" id="IPR002328">
    <property type="entry name" value="ADH_Zn_CS"/>
</dbReference>
<dbReference type="InterPro" id="IPR050129">
    <property type="entry name" value="Zn_alcohol_dh"/>
</dbReference>
<dbReference type="InterPro" id="IPR036291">
    <property type="entry name" value="NAD(P)-bd_dom_sf"/>
</dbReference>